<keyword evidence="5" id="KW-0539">Nucleus</keyword>
<feature type="compositionally biased region" description="Acidic residues" evidence="6">
    <location>
        <begin position="193"/>
        <end position="205"/>
    </location>
</feature>
<evidence type="ECO:0000313" key="7">
    <source>
        <dbReference type="EMBL" id="KAJ1727019.1"/>
    </source>
</evidence>
<dbReference type="GO" id="GO:0006364">
    <property type="term" value="P:rRNA processing"/>
    <property type="evidence" value="ECO:0007669"/>
    <property type="project" value="TreeGrafter"/>
</dbReference>
<comment type="caution">
    <text evidence="7">The sequence shown here is derived from an EMBL/GenBank/DDBJ whole genome shotgun (WGS) entry which is preliminary data.</text>
</comment>
<evidence type="ECO:0000256" key="4">
    <source>
        <dbReference type="ARBA" id="ARBA00023054"/>
    </source>
</evidence>
<dbReference type="OrthoDB" id="443772at2759"/>
<dbReference type="GO" id="GO:0034399">
    <property type="term" value="C:nuclear periphery"/>
    <property type="evidence" value="ECO:0007669"/>
    <property type="project" value="TreeGrafter"/>
</dbReference>
<evidence type="ECO:0000256" key="5">
    <source>
        <dbReference type="ARBA" id="ARBA00023242"/>
    </source>
</evidence>
<evidence type="ECO:0000313" key="8">
    <source>
        <dbReference type="Proteomes" id="UP001143981"/>
    </source>
</evidence>
<feature type="region of interest" description="Disordered" evidence="6">
    <location>
        <begin position="138"/>
        <end position="174"/>
    </location>
</feature>
<keyword evidence="4" id="KW-0175">Coiled coil</keyword>
<dbReference type="GO" id="GO:0005730">
    <property type="term" value="C:nucleolus"/>
    <property type="evidence" value="ECO:0007669"/>
    <property type="project" value="UniProtKB-SubCell"/>
</dbReference>
<dbReference type="Pfam" id="PF05890">
    <property type="entry name" value="Ebp2"/>
    <property type="match status" value="1"/>
</dbReference>
<organism evidence="7 8">
    <name type="scientific">Coemansia biformis</name>
    <dbReference type="NCBI Taxonomy" id="1286918"/>
    <lineage>
        <taxon>Eukaryota</taxon>
        <taxon>Fungi</taxon>
        <taxon>Fungi incertae sedis</taxon>
        <taxon>Zoopagomycota</taxon>
        <taxon>Kickxellomycotina</taxon>
        <taxon>Kickxellomycetes</taxon>
        <taxon>Kickxellales</taxon>
        <taxon>Kickxellaceae</taxon>
        <taxon>Coemansia</taxon>
    </lineage>
</organism>
<comment type="similarity">
    <text evidence="2">Belongs to the EBP2 family.</text>
</comment>
<dbReference type="PANTHER" id="PTHR13028:SF0">
    <property type="entry name" value="RRNA-PROCESSING PROTEIN EBP2-RELATED"/>
    <property type="match status" value="1"/>
</dbReference>
<proteinExistence type="inferred from homology"/>
<name>A0A9W8CWW4_9FUNG</name>
<comment type="subcellular location">
    <subcellularLocation>
        <location evidence="1">Nucleus</location>
        <location evidence="1">Nucleolus</location>
    </subcellularLocation>
</comment>
<evidence type="ECO:0000256" key="6">
    <source>
        <dbReference type="SAM" id="MobiDB-lite"/>
    </source>
</evidence>
<dbReference type="PANTHER" id="PTHR13028">
    <property type="entry name" value="RRNA PROCESSING PROTEIN EBNA1-BINDING PROTEIN-RELATED"/>
    <property type="match status" value="1"/>
</dbReference>
<dbReference type="GO" id="GO:0030687">
    <property type="term" value="C:preribosome, large subunit precursor"/>
    <property type="evidence" value="ECO:0007669"/>
    <property type="project" value="TreeGrafter"/>
</dbReference>
<sequence>MSDAEHEYDESMMMMDEDEETALEIAALQQDLLPKPKKSPIYRKEGLSALLDEISQKGLEWIQRCDITSPAPIVVTKTEDDLERELQFYQQGLEAVMQARQKIQKAGVPFTRPDDYFAEMVKTDAHMAKIRQRLLSERKGIENAEEAKKQRELRKYGKKIQQEKLKGREDQKKAALDKVATIKKRLRSGDLGGADDFEIDVDSDDGAGSRPGKKGR</sequence>
<keyword evidence="8" id="KW-1185">Reference proteome</keyword>
<evidence type="ECO:0000256" key="1">
    <source>
        <dbReference type="ARBA" id="ARBA00004604"/>
    </source>
</evidence>
<dbReference type="GO" id="GO:0042273">
    <property type="term" value="P:ribosomal large subunit biogenesis"/>
    <property type="evidence" value="ECO:0007669"/>
    <property type="project" value="TreeGrafter"/>
</dbReference>
<dbReference type="Proteomes" id="UP001143981">
    <property type="component" value="Unassembled WGS sequence"/>
</dbReference>
<accession>A0A9W8CWW4</accession>
<feature type="region of interest" description="Disordered" evidence="6">
    <location>
        <begin position="189"/>
        <end position="216"/>
    </location>
</feature>
<dbReference type="EMBL" id="JANBOI010001260">
    <property type="protein sequence ID" value="KAJ1727019.1"/>
    <property type="molecule type" value="Genomic_DNA"/>
</dbReference>
<dbReference type="InterPro" id="IPR008610">
    <property type="entry name" value="Ebp2"/>
</dbReference>
<evidence type="ECO:0000256" key="3">
    <source>
        <dbReference type="ARBA" id="ARBA00022517"/>
    </source>
</evidence>
<evidence type="ECO:0000256" key="2">
    <source>
        <dbReference type="ARBA" id="ARBA00007336"/>
    </source>
</evidence>
<feature type="non-terminal residue" evidence="7">
    <location>
        <position position="216"/>
    </location>
</feature>
<keyword evidence="3" id="KW-0690">Ribosome biogenesis</keyword>
<dbReference type="AlphaFoldDB" id="A0A9W8CWW4"/>
<protein>
    <submittedName>
        <fullName evidence="7">rRNA processing protein</fullName>
    </submittedName>
</protein>
<reference evidence="7" key="1">
    <citation type="submission" date="2022-07" db="EMBL/GenBank/DDBJ databases">
        <title>Phylogenomic reconstructions and comparative analyses of Kickxellomycotina fungi.</title>
        <authorList>
            <person name="Reynolds N.K."/>
            <person name="Stajich J.E."/>
            <person name="Barry K."/>
            <person name="Grigoriev I.V."/>
            <person name="Crous P."/>
            <person name="Smith M.E."/>
        </authorList>
    </citation>
    <scope>NUCLEOTIDE SEQUENCE</scope>
    <source>
        <strain evidence="7">BCRC 34381</strain>
    </source>
</reference>
<gene>
    <name evidence="7" type="primary">ebp2</name>
    <name evidence="7" type="ORF">LPJ61_004813</name>
</gene>